<protein>
    <recommendedName>
        <fullName evidence="3">Macro domain-containing protein</fullName>
    </recommendedName>
</protein>
<evidence type="ECO:0000313" key="2">
    <source>
        <dbReference type="Proteomes" id="UP000001627"/>
    </source>
</evidence>
<reference evidence="1 2" key="1">
    <citation type="journal article" date="2009" name="Nucleic Acids Res.">
        <title>Analysis of complete genome sequence of Neorickettsia risticii: causative agent of Potomac horse fever.</title>
        <authorList>
            <person name="Lin M."/>
            <person name="Zhang C."/>
            <person name="Gibson K."/>
            <person name="Rikihisa Y."/>
        </authorList>
    </citation>
    <scope>NUCLEOTIDE SEQUENCE [LARGE SCALE GENOMIC DNA]</scope>
    <source>
        <strain evidence="1 2">Illinois</strain>
    </source>
</reference>
<sequence>METNEKIFIAFGVVLFLLLVALAAALYKLCKIRALAEKELLDQSVQVGRDQADEAVQVDLLPKAQFPHFQLEKPQLELRNIPIAGLEGCILVPEGILGVEPGVKGPNWQGNVIVVDPGGSIFQTCRYTGSGASGALYSAIGVFDTPVNQNTAERLVAEPVVVNQRIFRNPRWQVRVVHVHSPDMSRLPSSTVSPERALRDSLYRLFLETFCTLQRAALPGDSIIMMPLVASGIYSGNIPSNIYNRAFASAFCAAARALRSSNIAEALGVREVRICCYGRAVQLALAEEMERQACTGKEGPAR</sequence>
<proteinExistence type="predicted"/>
<gene>
    <name evidence="1" type="ordered locus">NRI_0104</name>
</gene>
<dbReference type="KEGG" id="nri:NRI_0104"/>
<dbReference type="AlphaFoldDB" id="C6V3Y5"/>
<dbReference type="HOGENOM" id="CLU_902633_0_0_5"/>
<dbReference type="Proteomes" id="UP000001627">
    <property type="component" value="Chromosome"/>
</dbReference>
<dbReference type="EMBL" id="CP001431">
    <property type="protein sequence ID" value="ACT69088.1"/>
    <property type="molecule type" value="Genomic_DNA"/>
</dbReference>
<name>C6V3Y5_NEORI</name>
<keyword evidence="2" id="KW-1185">Reference proteome</keyword>
<organism evidence="1 2">
    <name type="scientific">Neorickettsia risticii (strain Illinois)</name>
    <dbReference type="NCBI Taxonomy" id="434131"/>
    <lineage>
        <taxon>Bacteria</taxon>
        <taxon>Pseudomonadati</taxon>
        <taxon>Pseudomonadota</taxon>
        <taxon>Alphaproteobacteria</taxon>
        <taxon>Rickettsiales</taxon>
        <taxon>Anaplasmataceae</taxon>
        <taxon>Neorickettsia</taxon>
    </lineage>
</organism>
<accession>C6V3Y5</accession>
<evidence type="ECO:0000313" key="1">
    <source>
        <dbReference type="EMBL" id="ACT69088.1"/>
    </source>
</evidence>
<dbReference type="RefSeq" id="WP_012779485.1">
    <property type="nucleotide sequence ID" value="NC_013009.1"/>
</dbReference>
<dbReference type="OrthoDB" id="9841477at2"/>
<evidence type="ECO:0008006" key="3">
    <source>
        <dbReference type="Google" id="ProtNLM"/>
    </source>
</evidence>